<feature type="region of interest" description="Disordered" evidence="1">
    <location>
        <begin position="477"/>
        <end position="499"/>
    </location>
</feature>
<evidence type="ECO:0000313" key="4">
    <source>
        <dbReference type="Proteomes" id="UP001183246"/>
    </source>
</evidence>
<dbReference type="RefSeq" id="WP_311704828.1">
    <property type="nucleotide sequence ID" value="NZ_JAVREL010000006.1"/>
</dbReference>
<organism evidence="3 4">
    <name type="scientific">Streptomyces litchfieldiae</name>
    <dbReference type="NCBI Taxonomy" id="3075543"/>
    <lineage>
        <taxon>Bacteria</taxon>
        <taxon>Bacillati</taxon>
        <taxon>Actinomycetota</taxon>
        <taxon>Actinomycetes</taxon>
        <taxon>Kitasatosporales</taxon>
        <taxon>Streptomycetaceae</taxon>
        <taxon>Streptomyces</taxon>
    </lineage>
</organism>
<dbReference type="GO" id="GO:0032259">
    <property type="term" value="P:methylation"/>
    <property type="evidence" value="ECO:0007669"/>
    <property type="project" value="UniProtKB-KW"/>
</dbReference>
<dbReference type="Gene3D" id="3.40.50.150">
    <property type="entry name" value="Vaccinia Virus protein VP39"/>
    <property type="match status" value="1"/>
</dbReference>
<dbReference type="InterPro" id="IPR052916">
    <property type="entry name" value="Type-I_RE_MTase_Subunit"/>
</dbReference>
<dbReference type="Proteomes" id="UP001183246">
    <property type="component" value="Unassembled WGS sequence"/>
</dbReference>
<dbReference type="InterPro" id="IPR029063">
    <property type="entry name" value="SAM-dependent_MTases_sf"/>
</dbReference>
<dbReference type="PANTHER" id="PTHR42998:SF1">
    <property type="entry name" value="TYPE I RESTRICTION ENZYME HINDI METHYLASE SUBUNIT"/>
    <property type="match status" value="1"/>
</dbReference>
<dbReference type="InterPro" id="IPR036388">
    <property type="entry name" value="WH-like_DNA-bd_sf"/>
</dbReference>
<keyword evidence="3" id="KW-0489">Methyltransferase</keyword>
<comment type="caution">
    <text evidence="3">The sequence shown here is derived from an EMBL/GenBank/DDBJ whole genome shotgun (WGS) entry which is preliminary data.</text>
</comment>
<name>A0ABU2MPT0_9ACTN</name>
<reference evidence="4" key="1">
    <citation type="submission" date="2023-07" db="EMBL/GenBank/DDBJ databases">
        <title>30 novel species of actinomycetes from the DSMZ collection.</title>
        <authorList>
            <person name="Nouioui I."/>
        </authorList>
    </citation>
    <scope>NUCLEOTIDE SEQUENCE [LARGE SCALE GENOMIC DNA]</scope>
    <source>
        <strain evidence="4">DSM 44938</strain>
    </source>
</reference>
<evidence type="ECO:0000259" key="2">
    <source>
        <dbReference type="Pfam" id="PF02384"/>
    </source>
</evidence>
<dbReference type="CDD" id="cd02440">
    <property type="entry name" value="AdoMet_MTases"/>
    <property type="match status" value="1"/>
</dbReference>
<feature type="domain" description="DNA methylase adenine-specific" evidence="2">
    <location>
        <begin position="163"/>
        <end position="354"/>
    </location>
</feature>
<dbReference type="PANTHER" id="PTHR42998">
    <property type="entry name" value="TYPE I RESTRICTION ENZYME HINDVIIP M PROTEIN-RELATED"/>
    <property type="match status" value="1"/>
</dbReference>
<dbReference type="Gene3D" id="1.10.10.10">
    <property type="entry name" value="Winged helix-like DNA-binding domain superfamily/Winged helix DNA-binding domain"/>
    <property type="match status" value="1"/>
</dbReference>
<accession>A0ABU2MPT0</accession>
<keyword evidence="3" id="KW-0808">Transferase</keyword>
<dbReference type="EMBL" id="JAVREL010000006">
    <property type="protein sequence ID" value="MDT0343515.1"/>
    <property type="molecule type" value="Genomic_DNA"/>
</dbReference>
<proteinExistence type="predicted"/>
<sequence length="551" mass="59289">MKDDAHSPDARVTGAEIARLAGVTRAAVSNWRRRYHDFPDPVGGGPNAPLFSLSEVRTWLAEQRKGQEVPDEVRLWQALRGSFGDSMISGLAAVAQLLTEGDAPALDAALADLTHRLAASESPRQVVDGLAERYQHSGRRSGSDQTSSPRLVKAVGYVAGRVPPDATIFDPACGIGSLLLSVGPHKGPVRRGQEVDANAARFAQARAELTGSAGAVIEVGDSLRTDRWPKLRADLVVCDPPVAVPDWGREELLLDARWELGIPSRAESELAWLQHCYAHTAPGGRALVVLPASVAYRKAGRRIRAELVRRGVLTQVVALPAGMVASHAMPVHLWTLRRPLVPAEAPAPVRMIDLTANDPDGPWEPRPGQMTEVAPVQLLNDVVDLTPGSHVRASRQDYPAEYAALRREIEDRLRVLATLLPALEAGGGPSSLDRATVGLADLSRGGLVEFGEDGPASVSDQLDTEYLRGFLRSASNTRRATSGSGTFRLDARGSRVPQMPLDDQRRYGVAFRALREFEELAKRVAGLGERAASLARDGLTNGALTPRPDEE</sequence>
<gene>
    <name evidence="3" type="ORF">RM590_12955</name>
</gene>
<dbReference type="PRINTS" id="PR00507">
    <property type="entry name" value="N12N6MTFRASE"/>
</dbReference>
<keyword evidence="4" id="KW-1185">Reference proteome</keyword>
<evidence type="ECO:0000256" key="1">
    <source>
        <dbReference type="SAM" id="MobiDB-lite"/>
    </source>
</evidence>
<dbReference type="GO" id="GO:0008168">
    <property type="term" value="F:methyltransferase activity"/>
    <property type="evidence" value="ECO:0007669"/>
    <property type="project" value="UniProtKB-KW"/>
</dbReference>
<protein>
    <submittedName>
        <fullName evidence="3">N-6 DNA methylase</fullName>
    </submittedName>
</protein>
<evidence type="ECO:0000313" key="3">
    <source>
        <dbReference type="EMBL" id="MDT0343515.1"/>
    </source>
</evidence>
<dbReference type="Pfam" id="PF02384">
    <property type="entry name" value="N6_Mtase"/>
    <property type="match status" value="1"/>
</dbReference>
<dbReference type="InterPro" id="IPR003356">
    <property type="entry name" value="DNA_methylase_A-5"/>
</dbReference>
<dbReference type="SUPFAM" id="SSF53335">
    <property type="entry name" value="S-adenosyl-L-methionine-dependent methyltransferases"/>
    <property type="match status" value="1"/>
</dbReference>